<dbReference type="PANTHER" id="PTHR24276:SF91">
    <property type="entry name" value="AT26814P-RELATED"/>
    <property type="match status" value="1"/>
</dbReference>
<dbReference type="Gene3D" id="2.40.10.10">
    <property type="entry name" value="Trypsin-like serine proteases"/>
    <property type="match status" value="2"/>
</dbReference>
<keyword evidence="10" id="KW-1185">Reference proteome</keyword>
<dbReference type="InParanoid" id="E9HND7"/>
<dbReference type="SMART" id="SM00020">
    <property type="entry name" value="Tryp_SPc"/>
    <property type="match status" value="1"/>
</dbReference>
<name>E9HND7_DAPPU</name>
<dbReference type="SUPFAM" id="SSF50494">
    <property type="entry name" value="Trypsin-like serine proteases"/>
    <property type="match status" value="1"/>
</dbReference>
<dbReference type="eggNOG" id="KOG3627">
    <property type="taxonomic scope" value="Eukaryota"/>
</dbReference>
<keyword evidence="5" id="KW-1015">Disulfide bond</keyword>
<protein>
    <recommendedName>
        <fullName evidence="8">Peptidase S1 domain-containing protein</fullName>
    </recommendedName>
</protein>
<comment type="similarity">
    <text evidence="1">Belongs to the peptidase S1 family.</text>
</comment>
<feature type="signal peptide" evidence="7">
    <location>
        <begin position="1"/>
        <end position="19"/>
    </location>
</feature>
<dbReference type="PhylomeDB" id="E9HND7"/>
<dbReference type="KEGG" id="dpx:DAPPUDRAFT_262644"/>
<keyword evidence="2 6" id="KW-0645">Protease</keyword>
<dbReference type="STRING" id="6669.E9HND7"/>
<dbReference type="InterPro" id="IPR001314">
    <property type="entry name" value="Peptidase_S1A"/>
</dbReference>
<dbReference type="InterPro" id="IPR043504">
    <property type="entry name" value="Peptidase_S1_PA_chymotrypsin"/>
</dbReference>
<dbReference type="InterPro" id="IPR050430">
    <property type="entry name" value="Peptidase_S1"/>
</dbReference>
<dbReference type="GO" id="GO:0006508">
    <property type="term" value="P:proteolysis"/>
    <property type="evidence" value="ECO:0007669"/>
    <property type="project" value="UniProtKB-KW"/>
</dbReference>
<keyword evidence="4 6" id="KW-0720">Serine protease</keyword>
<dbReference type="PROSITE" id="PS00135">
    <property type="entry name" value="TRYPSIN_SER"/>
    <property type="match status" value="1"/>
</dbReference>
<keyword evidence="7" id="KW-0732">Signal</keyword>
<feature type="domain" description="Peptidase S1" evidence="8">
    <location>
        <begin position="39"/>
        <end position="339"/>
    </location>
</feature>
<dbReference type="InterPro" id="IPR018114">
    <property type="entry name" value="TRYPSIN_HIS"/>
</dbReference>
<evidence type="ECO:0000256" key="5">
    <source>
        <dbReference type="ARBA" id="ARBA00023157"/>
    </source>
</evidence>
<dbReference type="Pfam" id="PF00089">
    <property type="entry name" value="Trypsin"/>
    <property type="match status" value="2"/>
</dbReference>
<evidence type="ECO:0000256" key="4">
    <source>
        <dbReference type="ARBA" id="ARBA00022825"/>
    </source>
</evidence>
<dbReference type="EMBL" id="GL732695">
    <property type="protein sequence ID" value="EFX66765.1"/>
    <property type="molecule type" value="Genomic_DNA"/>
</dbReference>
<dbReference type="GO" id="GO:0004252">
    <property type="term" value="F:serine-type endopeptidase activity"/>
    <property type="evidence" value="ECO:0000318"/>
    <property type="project" value="GO_Central"/>
</dbReference>
<dbReference type="FunFam" id="2.40.10.10:FF:000219">
    <property type="entry name" value="Uncharacterized protein"/>
    <property type="match status" value="1"/>
</dbReference>
<dbReference type="InterPro" id="IPR033116">
    <property type="entry name" value="TRYPSIN_SER"/>
</dbReference>
<dbReference type="CDD" id="cd00190">
    <property type="entry name" value="Tryp_SPc"/>
    <property type="match status" value="1"/>
</dbReference>
<keyword evidence="3 6" id="KW-0378">Hydrolase</keyword>
<dbReference type="HOGENOM" id="CLU_006842_7_1_1"/>
<evidence type="ECO:0000256" key="6">
    <source>
        <dbReference type="RuleBase" id="RU363034"/>
    </source>
</evidence>
<dbReference type="Proteomes" id="UP000000305">
    <property type="component" value="Unassembled WGS sequence"/>
</dbReference>
<dbReference type="AlphaFoldDB" id="E9HND7"/>
<dbReference type="PRINTS" id="PR00722">
    <property type="entry name" value="CHYMOTRYPSIN"/>
</dbReference>
<evidence type="ECO:0000313" key="9">
    <source>
        <dbReference type="EMBL" id="EFX66765.1"/>
    </source>
</evidence>
<dbReference type="FunFam" id="2.40.10.10:FF:000255">
    <property type="entry name" value="Uncharacterized protein"/>
    <property type="match status" value="1"/>
</dbReference>
<organism evidence="9 10">
    <name type="scientific">Daphnia pulex</name>
    <name type="common">Water flea</name>
    <dbReference type="NCBI Taxonomy" id="6669"/>
    <lineage>
        <taxon>Eukaryota</taxon>
        <taxon>Metazoa</taxon>
        <taxon>Ecdysozoa</taxon>
        <taxon>Arthropoda</taxon>
        <taxon>Crustacea</taxon>
        <taxon>Branchiopoda</taxon>
        <taxon>Diplostraca</taxon>
        <taxon>Cladocera</taxon>
        <taxon>Anomopoda</taxon>
        <taxon>Daphniidae</taxon>
        <taxon>Daphnia</taxon>
    </lineage>
</organism>
<evidence type="ECO:0000256" key="1">
    <source>
        <dbReference type="ARBA" id="ARBA00007664"/>
    </source>
</evidence>
<dbReference type="OrthoDB" id="10059102at2759"/>
<proteinExistence type="inferred from homology"/>
<feature type="chain" id="PRO_5003238467" description="Peptidase S1 domain-containing protein" evidence="7">
    <location>
        <begin position="20"/>
        <end position="342"/>
    </location>
</feature>
<reference evidence="9 10" key="1">
    <citation type="journal article" date="2011" name="Science">
        <title>The ecoresponsive genome of Daphnia pulex.</title>
        <authorList>
            <person name="Colbourne J.K."/>
            <person name="Pfrender M.E."/>
            <person name="Gilbert D."/>
            <person name="Thomas W.K."/>
            <person name="Tucker A."/>
            <person name="Oakley T.H."/>
            <person name="Tokishita S."/>
            <person name="Aerts A."/>
            <person name="Arnold G.J."/>
            <person name="Basu M.K."/>
            <person name="Bauer D.J."/>
            <person name="Caceres C.E."/>
            <person name="Carmel L."/>
            <person name="Casola C."/>
            <person name="Choi J.H."/>
            <person name="Detter J.C."/>
            <person name="Dong Q."/>
            <person name="Dusheyko S."/>
            <person name="Eads B.D."/>
            <person name="Frohlich T."/>
            <person name="Geiler-Samerotte K.A."/>
            <person name="Gerlach D."/>
            <person name="Hatcher P."/>
            <person name="Jogdeo S."/>
            <person name="Krijgsveld J."/>
            <person name="Kriventseva E.V."/>
            <person name="Kultz D."/>
            <person name="Laforsch C."/>
            <person name="Lindquist E."/>
            <person name="Lopez J."/>
            <person name="Manak J.R."/>
            <person name="Muller J."/>
            <person name="Pangilinan J."/>
            <person name="Patwardhan R.P."/>
            <person name="Pitluck S."/>
            <person name="Pritham E.J."/>
            <person name="Rechtsteiner A."/>
            <person name="Rho M."/>
            <person name="Rogozin I.B."/>
            <person name="Sakarya O."/>
            <person name="Salamov A."/>
            <person name="Schaack S."/>
            <person name="Shapiro H."/>
            <person name="Shiga Y."/>
            <person name="Skalitzky C."/>
            <person name="Smith Z."/>
            <person name="Souvorov A."/>
            <person name="Sung W."/>
            <person name="Tang Z."/>
            <person name="Tsuchiya D."/>
            <person name="Tu H."/>
            <person name="Vos H."/>
            <person name="Wang M."/>
            <person name="Wolf Y.I."/>
            <person name="Yamagata H."/>
            <person name="Yamada T."/>
            <person name="Ye Y."/>
            <person name="Shaw J.R."/>
            <person name="Andrews J."/>
            <person name="Crease T.J."/>
            <person name="Tang H."/>
            <person name="Lucas S.M."/>
            <person name="Robertson H.M."/>
            <person name="Bork P."/>
            <person name="Koonin E.V."/>
            <person name="Zdobnov E.M."/>
            <person name="Grigoriev I.V."/>
            <person name="Lynch M."/>
            <person name="Boore J.L."/>
        </authorList>
    </citation>
    <scope>NUCLEOTIDE SEQUENCE [LARGE SCALE GENOMIC DNA]</scope>
</reference>
<evidence type="ECO:0000256" key="2">
    <source>
        <dbReference type="ARBA" id="ARBA00022670"/>
    </source>
</evidence>
<evidence type="ECO:0000256" key="3">
    <source>
        <dbReference type="ARBA" id="ARBA00022801"/>
    </source>
</evidence>
<accession>E9HND7</accession>
<dbReference type="PANTHER" id="PTHR24276">
    <property type="entry name" value="POLYSERASE-RELATED"/>
    <property type="match status" value="1"/>
</dbReference>
<dbReference type="PROSITE" id="PS50240">
    <property type="entry name" value="TRYPSIN_DOM"/>
    <property type="match status" value="1"/>
</dbReference>
<gene>
    <name evidence="9" type="ORF">DAPPUDRAFT_262644</name>
</gene>
<dbReference type="InterPro" id="IPR001254">
    <property type="entry name" value="Trypsin_dom"/>
</dbReference>
<evidence type="ECO:0000313" key="10">
    <source>
        <dbReference type="Proteomes" id="UP000000305"/>
    </source>
</evidence>
<dbReference type="PROSITE" id="PS00134">
    <property type="entry name" value="TRYPSIN_HIS"/>
    <property type="match status" value="1"/>
</dbReference>
<dbReference type="FunCoup" id="E9HND7">
    <property type="interactions" value="55"/>
</dbReference>
<sequence>MRFTLLALSVFVLIGFVHSNSLPNLFQRNSEADQPTISIVGGVPAAAGEFPYLAILSLGQFLCGGSLIGQSHILTAAHCVQGFTAADVSTFFADINTLSIDGGGTGAVFRGVKKFIIHPSYNTKTQDNDVAMLILNSPVTTVKFVALPSDNPTTLAPTTIKTTTTLKSNATTPKLTTTTPKPTTAKSVTTAKATVSTTKMPCSCTCAPTTTPVVANGQTTKKTALLRAFSTYANQVATIAGWGTTSLGGSLSNVLLKATVTIQDNTVCASQYGNFVGADMLCASAPGKDTCQGDSGGPILVNGVQVGITSYGNGCADPKYAGVYTRVSNYVSWIQTTMANNP</sequence>
<evidence type="ECO:0000256" key="7">
    <source>
        <dbReference type="SAM" id="SignalP"/>
    </source>
</evidence>
<dbReference type="InterPro" id="IPR009003">
    <property type="entry name" value="Peptidase_S1_PA"/>
</dbReference>
<evidence type="ECO:0000259" key="8">
    <source>
        <dbReference type="PROSITE" id="PS50240"/>
    </source>
</evidence>